<dbReference type="PROSITE" id="PS51892">
    <property type="entry name" value="SUBTILASE"/>
    <property type="match status" value="1"/>
</dbReference>
<keyword evidence="4 5" id="KW-0720">Serine protease</keyword>
<protein>
    <recommendedName>
        <fullName evidence="6">Peptidase S8/S53 domain-containing protein</fullName>
    </recommendedName>
</protein>
<dbReference type="Gene3D" id="3.40.50.200">
    <property type="entry name" value="Peptidase S8/S53 domain"/>
    <property type="match status" value="1"/>
</dbReference>
<keyword evidence="2 5" id="KW-0645">Protease</keyword>
<dbReference type="VEuPathDB" id="FungiDB:F4678DRAFT_480620"/>
<feature type="active site" description="Charge relay system" evidence="5">
    <location>
        <position position="896"/>
    </location>
</feature>
<evidence type="ECO:0000313" key="7">
    <source>
        <dbReference type="EMBL" id="KAJ3577481.1"/>
    </source>
</evidence>
<evidence type="ECO:0000256" key="2">
    <source>
        <dbReference type="ARBA" id="ARBA00022670"/>
    </source>
</evidence>
<dbReference type="PANTHER" id="PTHR43806">
    <property type="entry name" value="PEPTIDASE S8"/>
    <property type="match status" value="1"/>
</dbReference>
<keyword evidence="8" id="KW-1185">Reference proteome</keyword>
<feature type="active site" description="Charge relay system" evidence="5">
    <location>
        <position position="835"/>
    </location>
</feature>
<reference evidence="7" key="1">
    <citation type="submission" date="2022-07" db="EMBL/GenBank/DDBJ databases">
        <title>Genome Sequence of Xylaria arbuscula.</title>
        <authorList>
            <person name="Buettner E."/>
        </authorList>
    </citation>
    <scope>NUCLEOTIDE SEQUENCE</scope>
    <source>
        <strain evidence="7">VT107</strain>
    </source>
</reference>
<evidence type="ECO:0000256" key="4">
    <source>
        <dbReference type="ARBA" id="ARBA00022825"/>
    </source>
</evidence>
<feature type="domain" description="Peptidase S8/S53" evidence="6">
    <location>
        <begin position="829"/>
        <end position="1099"/>
    </location>
</feature>
<dbReference type="EMBL" id="JANPWZ010000361">
    <property type="protein sequence ID" value="KAJ3577481.1"/>
    <property type="molecule type" value="Genomic_DNA"/>
</dbReference>
<comment type="similarity">
    <text evidence="1 5">Belongs to the peptidase S8 family.</text>
</comment>
<evidence type="ECO:0000256" key="3">
    <source>
        <dbReference type="ARBA" id="ARBA00022801"/>
    </source>
</evidence>
<dbReference type="SUPFAM" id="SSF52743">
    <property type="entry name" value="Subtilisin-like"/>
    <property type="match status" value="1"/>
</dbReference>
<proteinExistence type="inferred from homology"/>
<dbReference type="Proteomes" id="UP001148614">
    <property type="component" value="Unassembled WGS sequence"/>
</dbReference>
<dbReference type="PANTHER" id="PTHR43806:SF11">
    <property type="entry name" value="CEREVISIN-RELATED"/>
    <property type="match status" value="1"/>
</dbReference>
<dbReference type="InterPro" id="IPR036852">
    <property type="entry name" value="Peptidase_S8/S53_dom_sf"/>
</dbReference>
<keyword evidence="3 5" id="KW-0378">Hydrolase</keyword>
<dbReference type="InterPro" id="IPR050131">
    <property type="entry name" value="Peptidase_S8_subtilisin-like"/>
</dbReference>
<evidence type="ECO:0000256" key="1">
    <source>
        <dbReference type="ARBA" id="ARBA00011073"/>
    </source>
</evidence>
<dbReference type="GO" id="GO:0006508">
    <property type="term" value="P:proteolysis"/>
    <property type="evidence" value="ECO:0007669"/>
    <property type="project" value="UniProtKB-KW"/>
</dbReference>
<evidence type="ECO:0000256" key="5">
    <source>
        <dbReference type="PROSITE-ProRule" id="PRU01240"/>
    </source>
</evidence>
<comment type="caution">
    <text evidence="7">The sequence shown here is derived from an EMBL/GenBank/DDBJ whole genome shotgun (WGS) entry which is preliminary data.</text>
</comment>
<accession>A0A9W8TQG3</accession>
<name>A0A9W8TQG3_9PEZI</name>
<evidence type="ECO:0000313" key="8">
    <source>
        <dbReference type="Proteomes" id="UP001148614"/>
    </source>
</evidence>
<organism evidence="7 8">
    <name type="scientific">Xylaria arbuscula</name>
    <dbReference type="NCBI Taxonomy" id="114810"/>
    <lineage>
        <taxon>Eukaryota</taxon>
        <taxon>Fungi</taxon>
        <taxon>Dikarya</taxon>
        <taxon>Ascomycota</taxon>
        <taxon>Pezizomycotina</taxon>
        <taxon>Sordariomycetes</taxon>
        <taxon>Xylariomycetidae</taxon>
        <taxon>Xylariales</taxon>
        <taxon>Xylariaceae</taxon>
        <taxon>Xylaria</taxon>
    </lineage>
</organism>
<evidence type="ECO:0000259" key="6">
    <source>
        <dbReference type="Pfam" id="PF00082"/>
    </source>
</evidence>
<sequence>MGANVVVSDGALPIFENIESLKSDFEHGRAQEWSRFTNPASQIAESLSSGIQKLVDENSEVFANILCTEQLSKFLANESNEYIVDDCVRFYLLRYITDPTTPPTDLPTSQAFTALKRILIESQPQLSFLPTDPKIIKGDFSALEAIETETNSNMQNGHLFSWNCSNESHKKSVSRGLKVSAYQYLSPFYHALKSGDLELVKLMVESMDKFLMEELPKHDSIHTADGIISSILGTDRPRWGTPLEYTYESFITPDTAEVSATSPLPQHLGIIEYLLKQDPTLVTRKIAHENLNSSKSRQDNTFRTALDDLQLVIVRLILKYAPQDFLRENDIIEELSRGRKIQDTRLETLFIEFWCRTRKLTLGIGNEIIKHDRIHIWELPSISSRIQDARDDTEMMRELLKTAVNHRRPKFVEKILRLIPGTFDTDLAREVVKCGLLNIWKLPSVIDARKSLLDSEVGLAGDLLVLAIQNKEVEFVEDLLKNDQSLAVQRSDVAPEHHWALQDERDVGIYPLWHNNYMVSNDGKNGWQKRMDRRDPDRISISKVLVHACIRETKSLRKLCDIFRYSHQTVDTLSFDISLFNSSKFSLSEFAQSLPTQASLPHDAQISHHFQSVLHSAAFPTLVPDRPDDWRGQPSSEHEEVFQCLQWLQEQNKVEEILRLRVPDRIYNPHDEHAIAEWVKTFRVQVLDWKRLDLAISAFEDSSGDSIREIHLYSSGRRATITHWLGSDGIQSLHNIRKARIYLIKEAMSQQGMEKMKEVLKRGITSLKRSRPEIDCEFEEKSWNERPSQIKSTLSDIAKRAVPRLSSFIKQYHDHVYNKLAKKEHFRPTKVAIIDNGIMNINPMKNNSESTHQKMPGISTNTTDNREGGFHRVVNGQSFVDEDSTMMPWSFASDPHGTQMMNLICAIDPCCEIFVAKVVVGKQGIISERVARAIQWAIDQEVDIISMSLACYENDESVNDAVIKADTQGILVLCSAHDEGLNVPQAWPARLDETITFAASNEFGGVTRNRSDAYDFCLRATDIFAGSVPFMEYDECVSGSSVATAIGAGLSSLVISCHYLANDNRPKRAQKWKKEMVKRVLEETALSNPGSKYVNVDNFCGVDKNIDEFSPFFFEDTILNQNFKVWEGNKLGSKESKPRKEF</sequence>
<dbReference type="Pfam" id="PF00082">
    <property type="entry name" value="Peptidase_S8"/>
    <property type="match status" value="1"/>
</dbReference>
<dbReference type="AlphaFoldDB" id="A0A9W8TQG3"/>
<gene>
    <name evidence="7" type="ORF">NPX13_g3087</name>
</gene>
<dbReference type="InterPro" id="IPR000209">
    <property type="entry name" value="Peptidase_S8/S53_dom"/>
</dbReference>
<feature type="active site" description="Charge relay system" evidence="5">
    <location>
        <position position="1041"/>
    </location>
</feature>
<dbReference type="GO" id="GO:0004252">
    <property type="term" value="F:serine-type endopeptidase activity"/>
    <property type="evidence" value="ECO:0007669"/>
    <property type="project" value="UniProtKB-UniRule"/>
</dbReference>